<dbReference type="InterPro" id="IPR036388">
    <property type="entry name" value="WH-like_DNA-bd_sf"/>
</dbReference>
<keyword evidence="3" id="KW-0238">DNA-binding</keyword>
<dbReference type="CDD" id="cd08414">
    <property type="entry name" value="PBP2_LTTR_aromatics_like"/>
    <property type="match status" value="1"/>
</dbReference>
<evidence type="ECO:0000256" key="2">
    <source>
        <dbReference type="ARBA" id="ARBA00023015"/>
    </source>
</evidence>
<dbReference type="InterPro" id="IPR000847">
    <property type="entry name" value="LysR_HTH_N"/>
</dbReference>
<evidence type="ECO:0000313" key="6">
    <source>
        <dbReference type="EMBL" id="TCC37337.1"/>
    </source>
</evidence>
<gene>
    <name evidence="6" type="ORF">E0H50_08900</name>
</gene>
<dbReference type="Pfam" id="PF03466">
    <property type="entry name" value="LysR_substrate"/>
    <property type="match status" value="1"/>
</dbReference>
<keyword evidence="4" id="KW-0804">Transcription</keyword>
<dbReference type="GO" id="GO:0032993">
    <property type="term" value="C:protein-DNA complex"/>
    <property type="evidence" value="ECO:0007669"/>
    <property type="project" value="TreeGrafter"/>
</dbReference>
<dbReference type="PANTHER" id="PTHR30346">
    <property type="entry name" value="TRANSCRIPTIONAL DUAL REGULATOR HCAR-RELATED"/>
    <property type="match status" value="1"/>
</dbReference>
<dbReference type="Pfam" id="PF00126">
    <property type="entry name" value="HTH_1"/>
    <property type="match status" value="1"/>
</dbReference>
<sequence length="324" mass="35486">MSPVSRREVVRNNGDLVILVLAELIDHRGVMAVEIRELECFLVLADELHFGRTAERLYLSQSRVSQLLQSLERRIGGPLFERTSRRVALTPLGKEFLTSLRPAYAALERVVESAREYAASVKGKLRIGFQGAANQTVLSAVSEFQTRNPNCLIGVCELPLNDPFGALRRGEVDAAVVMLPVAEDDLVLGPVFSRQQQTLTVCTSHRLAARASIDAEELADETLIAIDGPAPRYWRQAQAPTQTPTGALIHRGPEVRTLQEGLSLIAAGRGGMLVCRSTAEHNRQWRGIVSVPISGLPESALGLVWRRGEDTPALKAFAGQLRDE</sequence>
<dbReference type="Gene3D" id="3.40.190.10">
    <property type="entry name" value="Periplasmic binding protein-like II"/>
    <property type="match status" value="2"/>
</dbReference>
<dbReference type="FunFam" id="1.10.10.10:FF:000001">
    <property type="entry name" value="LysR family transcriptional regulator"/>
    <property type="match status" value="1"/>
</dbReference>
<evidence type="ECO:0000256" key="1">
    <source>
        <dbReference type="ARBA" id="ARBA00009437"/>
    </source>
</evidence>
<evidence type="ECO:0000256" key="4">
    <source>
        <dbReference type="ARBA" id="ARBA00023163"/>
    </source>
</evidence>
<dbReference type="InterPro" id="IPR036390">
    <property type="entry name" value="WH_DNA-bd_sf"/>
</dbReference>
<feature type="domain" description="HTH lysR-type" evidence="5">
    <location>
        <begin position="33"/>
        <end position="90"/>
    </location>
</feature>
<dbReference type="GO" id="GO:0003700">
    <property type="term" value="F:DNA-binding transcription factor activity"/>
    <property type="evidence" value="ECO:0007669"/>
    <property type="project" value="InterPro"/>
</dbReference>
<keyword evidence="2" id="KW-0805">Transcription regulation</keyword>
<evidence type="ECO:0000259" key="5">
    <source>
        <dbReference type="PROSITE" id="PS50931"/>
    </source>
</evidence>
<protein>
    <submittedName>
        <fullName evidence="6">LysR family transcriptional regulator</fullName>
    </submittedName>
</protein>
<dbReference type="SUPFAM" id="SSF53850">
    <property type="entry name" value="Periplasmic binding protein-like II"/>
    <property type="match status" value="1"/>
</dbReference>
<comment type="caution">
    <text evidence="6">The sequence shown here is derived from an EMBL/GenBank/DDBJ whole genome shotgun (WGS) entry which is preliminary data.</text>
</comment>
<evidence type="ECO:0000256" key="3">
    <source>
        <dbReference type="ARBA" id="ARBA00023125"/>
    </source>
</evidence>
<organism evidence="6 7">
    <name type="scientific">Kribbella sindirgiensis</name>
    <dbReference type="NCBI Taxonomy" id="1124744"/>
    <lineage>
        <taxon>Bacteria</taxon>
        <taxon>Bacillati</taxon>
        <taxon>Actinomycetota</taxon>
        <taxon>Actinomycetes</taxon>
        <taxon>Propionibacteriales</taxon>
        <taxon>Kribbellaceae</taxon>
        <taxon>Kribbella</taxon>
    </lineage>
</organism>
<dbReference type="InterPro" id="IPR005119">
    <property type="entry name" value="LysR_subst-bd"/>
</dbReference>
<dbReference type="SUPFAM" id="SSF46785">
    <property type="entry name" value="Winged helix' DNA-binding domain"/>
    <property type="match status" value="1"/>
</dbReference>
<dbReference type="OrthoDB" id="3181812at2"/>
<keyword evidence="7" id="KW-1185">Reference proteome</keyword>
<dbReference type="Proteomes" id="UP000292695">
    <property type="component" value="Unassembled WGS sequence"/>
</dbReference>
<dbReference type="GO" id="GO:0003677">
    <property type="term" value="F:DNA binding"/>
    <property type="evidence" value="ECO:0007669"/>
    <property type="project" value="UniProtKB-KW"/>
</dbReference>
<dbReference type="Gene3D" id="1.10.10.10">
    <property type="entry name" value="Winged helix-like DNA-binding domain superfamily/Winged helix DNA-binding domain"/>
    <property type="match status" value="1"/>
</dbReference>
<evidence type="ECO:0000313" key="7">
    <source>
        <dbReference type="Proteomes" id="UP000292695"/>
    </source>
</evidence>
<reference evidence="6 7" key="1">
    <citation type="submission" date="2019-02" db="EMBL/GenBank/DDBJ databases">
        <title>Kribbella capetownensis sp. nov. and Kribbella speibonae sp. nov., isolated from soil.</title>
        <authorList>
            <person name="Curtis S.M."/>
            <person name="Norton I."/>
            <person name="Everest G.J."/>
            <person name="Meyers P.R."/>
        </authorList>
    </citation>
    <scope>NUCLEOTIDE SEQUENCE [LARGE SCALE GENOMIC DNA]</scope>
    <source>
        <strain evidence="6 7">DSM 27082</strain>
    </source>
</reference>
<dbReference type="PANTHER" id="PTHR30346:SF0">
    <property type="entry name" value="HCA OPERON TRANSCRIPTIONAL ACTIVATOR HCAR"/>
    <property type="match status" value="1"/>
</dbReference>
<name>A0A4R0IVW0_9ACTN</name>
<dbReference type="AlphaFoldDB" id="A0A4R0IVW0"/>
<dbReference type="PROSITE" id="PS50931">
    <property type="entry name" value="HTH_LYSR"/>
    <property type="match status" value="1"/>
</dbReference>
<dbReference type="PRINTS" id="PR00039">
    <property type="entry name" value="HTHLYSR"/>
</dbReference>
<dbReference type="EMBL" id="SJKA01000003">
    <property type="protein sequence ID" value="TCC37337.1"/>
    <property type="molecule type" value="Genomic_DNA"/>
</dbReference>
<accession>A0A4R0IVW0</accession>
<comment type="similarity">
    <text evidence="1">Belongs to the LysR transcriptional regulatory family.</text>
</comment>
<proteinExistence type="inferred from homology"/>